<name>A0A0G4EB52_VITBC</name>
<evidence type="ECO:0000313" key="3">
    <source>
        <dbReference type="Proteomes" id="UP000041254"/>
    </source>
</evidence>
<gene>
    <name evidence="2" type="ORF">Vbra_4765</name>
</gene>
<dbReference type="PhylomeDB" id="A0A0G4EB52"/>
<dbReference type="VEuPathDB" id="CryptoDB:Vbra_4765"/>
<evidence type="ECO:0000313" key="2">
    <source>
        <dbReference type="EMBL" id="CEL93185.1"/>
    </source>
</evidence>
<sequence>MINRPYGDAISPGDDQEDHVQPQPSDRAEGSYGSALRRDTEIFIHFSNPDICTPPPCSQRVQPGELRTEDEQAAVPHLSKSDDFNHQGAEQAKPHLTHPTCSHSTTLPDITEEGPPLRAEEMAILVMKTEFEKAAGEPNEGAKGTQH</sequence>
<proteinExistence type="predicted"/>
<dbReference type="EMBL" id="CDMY01000144">
    <property type="protein sequence ID" value="CEL93185.1"/>
    <property type="molecule type" value="Genomic_DNA"/>
</dbReference>
<feature type="region of interest" description="Disordered" evidence="1">
    <location>
        <begin position="128"/>
        <end position="147"/>
    </location>
</feature>
<protein>
    <submittedName>
        <fullName evidence="2">Uncharacterized protein</fullName>
    </submittedName>
</protein>
<feature type="region of interest" description="Disordered" evidence="1">
    <location>
        <begin position="54"/>
        <end position="73"/>
    </location>
</feature>
<dbReference type="AlphaFoldDB" id="A0A0G4EB52"/>
<dbReference type="InParanoid" id="A0A0G4EB52"/>
<reference evidence="2 3" key="1">
    <citation type="submission" date="2014-11" db="EMBL/GenBank/DDBJ databases">
        <authorList>
            <person name="Zhu J."/>
            <person name="Qi W."/>
            <person name="Song R."/>
        </authorList>
    </citation>
    <scope>NUCLEOTIDE SEQUENCE [LARGE SCALE GENOMIC DNA]</scope>
</reference>
<evidence type="ECO:0000256" key="1">
    <source>
        <dbReference type="SAM" id="MobiDB-lite"/>
    </source>
</evidence>
<feature type="region of interest" description="Disordered" evidence="1">
    <location>
        <begin position="79"/>
        <end position="119"/>
    </location>
</feature>
<feature type="compositionally biased region" description="Polar residues" evidence="1">
    <location>
        <begin position="99"/>
        <end position="108"/>
    </location>
</feature>
<feature type="region of interest" description="Disordered" evidence="1">
    <location>
        <begin position="1"/>
        <end position="36"/>
    </location>
</feature>
<keyword evidence="3" id="KW-1185">Reference proteome</keyword>
<dbReference type="Proteomes" id="UP000041254">
    <property type="component" value="Unassembled WGS sequence"/>
</dbReference>
<accession>A0A0G4EB52</accession>
<organism evidence="2 3">
    <name type="scientific">Vitrella brassicaformis (strain CCMP3155)</name>
    <dbReference type="NCBI Taxonomy" id="1169540"/>
    <lineage>
        <taxon>Eukaryota</taxon>
        <taxon>Sar</taxon>
        <taxon>Alveolata</taxon>
        <taxon>Colpodellida</taxon>
        <taxon>Vitrellaceae</taxon>
        <taxon>Vitrella</taxon>
    </lineage>
</organism>